<dbReference type="GO" id="GO:0015074">
    <property type="term" value="P:DNA integration"/>
    <property type="evidence" value="ECO:0007669"/>
    <property type="project" value="InterPro"/>
</dbReference>
<dbReference type="InterPro" id="IPR001584">
    <property type="entry name" value="Integrase_cat-core"/>
</dbReference>
<dbReference type="InterPro" id="IPR057670">
    <property type="entry name" value="SH3_retrovirus"/>
</dbReference>
<dbReference type="Pfam" id="PF07727">
    <property type="entry name" value="RVT_2"/>
    <property type="match status" value="1"/>
</dbReference>
<dbReference type="PANTHER" id="PTHR11439:SF511">
    <property type="match status" value="1"/>
</dbReference>
<organism evidence="3 4">
    <name type="scientific">Linum trigynum</name>
    <dbReference type="NCBI Taxonomy" id="586398"/>
    <lineage>
        <taxon>Eukaryota</taxon>
        <taxon>Viridiplantae</taxon>
        <taxon>Streptophyta</taxon>
        <taxon>Embryophyta</taxon>
        <taxon>Tracheophyta</taxon>
        <taxon>Spermatophyta</taxon>
        <taxon>Magnoliopsida</taxon>
        <taxon>eudicotyledons</taxon>
        <taxon>Gunneridae</taxon>
        <taxon>Pentapetalae</taxon>
        <taxon>rosids</taxon>
        <taxon>fabids</taxon>
        <taxon>Malpighiales</taxon>
        <taxon>Linaceae</taxon>
        <taxon>Linum</taxon>
    </lineage>
</organism>
<dbReference type="InterPro" id="IPR012337">
    <property type="entry name" value="RNaseH-like_sf"/>
</dbReference>
<feature type="domain" description="Integrase catalytic" evidence="2">
    <location>
        <begin position="1"/>
        <end position="112"/>
    </location>
</feature>
<evidence type="ECO:0000256" key="1">
    <source>
        <dbReference type="SAM" id="MobiDB-lite"/>
    </source>
</evidence>
<dbReference type="Proteomes" id="UP001497516">
    <property type="component" value="Chromosome 10"/>
</dbReference>
<evidence type="ECO:0000313" key="3">
    <source>
        <dbReference type="EMBL" id="CAL1360108.1"/>
    </source>
</evidence>
<dbReference type="PANTHER" id="PTHR11439">
    <property type="entry name" value="GAG-POL-RELATED RETROTRANSPOSON"/>
    <property type="match status" value="1"/>
</dbReference>
<dbReference type="Pfam" id="PF25597">
    <property type="entry name" value="SH3_retrovirus"/>
    <property type="match status" value="1"/>
</dbReference>
<reference evidence="3 4" key="1">
    <citation type="submission" date="2024-04" db="EMBL/GenBank/DDBJ databases">
        <authorList>
            <person name="Fracassetti M."/>
        </authorList>
    </citation>
    <scope>NUCLEOTIDE SEQUENCE [LARGE SCALE GENOMIC DNA]</scope>
</reference>
<proteinExistence type="predicted"/>
<dbReference type="InterPro" id="IPR043502">
    <property type="entry name" value="DNA/RNA_pol_sf"/>
</dbReference>
<evidence type="ECO:0000259" key="2">
    <source>
        <dbReference type="PROSITE" id="PS50994"/>
    </source>
</evidence>
<keyword evidence="4" id="KW-1185">Reference proteome</keyword>
<evidence type="ECO:0000313" key="4">
    <source>
        <dbReference type="Proteomes" id="UP001497516"/>
    </source>
</evidence>
<dbReference type="InterPro" id="IPR013103">
    <property type="entry name" value="RVT_2"/>
</dbReference>
<dbReference type="EMBL" id="OZ034814">
    <property type="protein sequence ID" value="CAL1360108.1"/>
    <property type="molecule type" value="Genomic_DNA"/>
</dbReference>
<dbReference type="PROSITE" id="PS50994">
    <property type="entry name" value="INTEGRASE"/>
    <property type="match status" value="1"/>
</dbReference>
<dbReference type="SUPFAM" id="SSF53098">
    <property type="entry name" value="Ribonuclease H-like"/>
    <property type="match status" value="1"/>
</dbReference>
<sequence>MFCQQVVRQFDRSVRRIQTDNGREFQTTALNEYYAQEGIVLQTSCVNTPQQNGVVERKHRHLLEVARALRFHANLPIRFWGECLLTAVYLINRLPTVATQNHTPYERLFGKRAAYGHLKTFGCLAYAKDTASHLDKFGERGRACIFLGYPASQKGYRVMDLATRKLFTSRDVVFCEDKFPFRDTTSPPAAPLRAPAGPVLAEDEELIHSADEEPAIGATPSSSSPLPLDPSGSDAAPAPDSPVPAAPEPRRSDRNRQPPRFLVDNYDVRLPTTHSGHVSRVRYPLNAVVNYARLSSDHRAYLAAISRVTQPRFFHDAVRHKVWRDAMQKEVAALEANGTWELTPLPPGKRLIDAKWVYKIKYNPDGTIERYKARLVAKGYTQIEGIDFHDTFAPVAKLVTVRCVLALAAKLGWFLHQLDVNNAFLHGDLEEEVYMRVPQGFARPGDDRVCRLRKSLYGLKQASRNWYTKFTNALVGFGFTMSKADPSLFTFCHGDIFLVALIYVDDIILGGTSLPTIQRVKDFLHQQFSIKDLGTLKYFLGVEVSRSKQGIVLTQRKYALDILADSGVQGSRPSLFPIEQNHHLSRLDGPPASDPSSYRRLIGRLLYLTVTRPDIVYAVNVLSQAVHDPRQAHVDAAHRVLRYLKGSPGQGLFFSSAGSPDLTAFCDADWGGCQQTRRSTTGYFIQLGCSPISWRTKKQTVVARSSAEAEYRAMASAVSEIIWLRCLFRELGIVMASPTPLHCDNQAALHIAANPVFHERTKHVEMDCHFVRERVVSREIEPQKISTHDQLADMFTKGLGADQFSFLSSKLGLHNIHASA</sequence>
<name>A0AAV2CUP3_9ROSI</name>
<dbReference type="AlphaFoldDB" id="A0AAV2CUP3"/>
<feature type="region of interest" description="Disordered" evidence="1">
    <location>
        <begin position="214"/>
        <end position="264"/>
    </location>
</feature>
<accession>A0AAV2CUP3</accession>
<dbReference type="GO" id="GO:0003676">
    <property type="term" value="F:nucleic acid binding"/>
    <property type="evidence" value="ECO:0007669"/>
    <property type="project" value="InterPro"/>
</dbReference>
<gene>
    <name evidence="3" type="ORF">LTRI10_LOCUS7563</name>
</gene>
<dbReference type="InterPro" id="IPR036397">
    <property type="entry name" value="RNaseH_sf"/>
</dbReference>
<feature type="compositionally biased region" description="Low complexity" evidence="1">
    <location>
        <begin position="220"/>
        <end position="238"/>
    </location>
</feature>
<protein>
    <recommendedName>
        <fullName evidence="2">Integrase catalytic domain-containing protein</fullName>
    </recommendedName>
</protein>
<dbReference type="SUPFAM" id="SSF56672">
    <property type="entry name" value="DNA/RNA polymerases"/>
    <property type="match status" value="1"/>
</dbReference>
<dbReference type="CDD" id="cd09272">
    <property type="entry name" value="RNase_HI_RT_Ty1"/>
    <property type="match status" value="1"/>
</dbReference>
<dbReference type="Gene3D" id="3.30.420.10">
    <property type="entry name" value="Ribonuclease H-like superfamily/Ribonuclease H"/>
    <property type="match status" value="1"/>
</dbReference>